<accession>A0A5B6UX12</accession>
<dbReference type="EMBL" id="SMMG02000009">
    <property type="protein sequence ID" value="KAA3461196.1"/>
    <property type="molecule type" value="Genomic_DNA"/>
</dbReference>
<evidence type="ECO:0000313" key="1">
    <source>
        <dbReference type="EMBL" id="KAA3461196.1"/>
    </source>
</evidence>
<keyword evidence="2" id="KW-1185">Reference proteome</keyword>
<keyword evidence="1" id="KW-0808">Transferase</keyword>
<keyword evidence="1" id="KW-0695">RNA-directed DNA polymerase</keyword>
<keyword evidence="1" id="KW-0548">Nucleotidyltransferase</keyword>
<evidence type="ECO:0000313" key="2">
    <source>
        <dbReference type="Proteomes" id="UP000325315"/>
    </source>
</evidence>
<dbReference type="PANTHER" id="PTHR46890">
    <property type="entry name" value="NON-LTR RETROLELEMENT REVERSE TRANSCRIPTASE-LIKE PROTEIN-RELATED"/>
    <property type="match status" value="1"/>
</dbReference>
<dbReference type="GO" id="GO:0003964">
    <property type="term" value="F:RNA-directed DNA polymerase activity"/>
    <property type="evidence" value="ECO:0007669"/>
    <property type="project" value="UniProtKB-KW"/>
</dbReference>
<sequence length="221" mass="24568">MDDGQEITEGDRINEIATEFFQELFKIKGTANPHNVLAGIEECITEEKYWPIVGKEVSEFCLEVLNGNKGAKAINSTDIVLNPKVSNPSMLVNFRPISLCSVIYKIIAKSIANRLQEVIGNCIDEVQSAFVPSRLISDNVLLAYEILHTFRQKGIGKKGEGLSSLMRTAQKKGQIRGAKASRRGPEISHLLFADDCILFNEATEKGDRTMKDILKEYESCS</sequence>
<dbReference type="OrthoDB" id="1934719at2759"/>
<reference evidence="2" key="1">
    <citation type="journal article" date="2019" name="Plant Biotechnol. J.">
        <title>Genome sequencing of the Australian wild diploid species Gossypium australe highlights disease resistance and delayed gland morphogenesis.</title>
        <authorList>
            <person name="Cai Y."/>
            <person name="Cai X."/>
            <person name="Wang Q."/>
            <person name="Wang P."/>
            <person name="Zhang Y."/>
            <person name="Cai C."/>
            <person name="Xu Y."/>
            <person name="Wang K."/>
            <person name="Zhou Z."/>
            <person name="Wang C."/>
            <person name="Geng S."/>
            <person name="Li B."/>
            <person name="Dong Q."/>
            <person name="Hou Y."/>
            <person name="Wang H."/>
            <person name="Ai P."/>
            <person name="Liu Z."/>
            <person name="Yi F."/>
            <person name="Sun M."/>
            <person name="An G."/>
            <person name="Cheng J."/>
            <person name="Zhang Y."/>
            <person name="Shi Q."/>
            <person name="Xie Y."/>
            <person name="Shi X."/>
            <person name="Chang Y."/>
            <person name="Huang F."/>
            <person name="Chen Y."/>
            <person name="Hong S."/>
            <person name="Mi L."/>
            <person name="Sun Q."/>
            <person name="Zhang L."/>
            <person name="Zhou B."/>
            <person name="Peng R."/>
            <person name="Zhang X."/>
            <person name="Liu F."/>
        </authorList>
    </citation>
    <scope>NUCLEOTIDE SEQUENCE [LARGE SCALE GENOMIC DNA]</scope>
    <source>
        <strain evidence="2">cv. PA1801</strain>
    </source>
</reference>
<dbReference type="InterPro" id="IPR052343">
    <property type="entry name" value="Retrotransposon-Effector_Assoc"/>
</dbReference>
<gene>
    <name evidence="1" type="ORF">EPI10_027784</name>
</gene>
<dbReference type="AlphaFoldDB" id="A0A5B6UX12"/>
<comment type="caution">
    <text evidence="1">The sequence shown here is derived from an EMBL/GenBank/DDBJ whole genome shotgun (WGS) entry which is preliminary data.</text>
</comment>
<dbReference type="PANTHER" id="PTHR46890:SF48">
    <property type="entry name" value="RNA-DIRECTED DNA POLYMERASE"/>
    <property type="match status" value="1"/>
</dbReference>
<name>A0A5B6UX12_9ROSI</name>
<organism evidence="1 2">
    <name type="scientific">Gossypium australe</name>
    <dbReference type="NCBI Taxonomy" id="47621"/>
    <lineage>
        <taxon>Eukaryota</taxon>
        <taxon>Viridiplantae</taxon>
        <taxon>Streptophyta</taxon>
        <taxon>Embryophyta</taxon>
        <taxon>Tracheophyta</taxon>
        <taxon>Spermatophyta</taxon>
        <taxon>Magnoliopsida</taxon>
        <taxon>eudicotyledons</taxon>
        <taxon>Gunneridae</taxon>
        <taxon>Pentapetalae</taxon>
        <taxon>rosids</taxon>
        <taxon>malvids</taxon>
        <taxon>Malvales</taxon>
        <taxon>Malvaceae</taxon>
        <taxon>Malvoideae</taxon>
        <taxon>Gossypium</taxon>
    </lineage>
</organism>
<dbReference type="Proteomes" id="UP000325315">
    <property type="component" value="Unassembled WGS sequence"/>
</dbReference>
<protein>
    <submittedName>
        <fullName evidence="1">LINE-1 reverse transcriptase isogeny</fullName>
    </submittedName>
</protein>
<proteinExistence type="predicted"/>